<comment type="caution">
    <text evidence="10">The sequence shown here is derived from an EMBL/GenBank/DDBJ whole genome shotgun (WGS) entry which is preliminary data.</text>
</comment>
<evidence type="ECO:0000256" key="2">
    <source>
        <dbReference type="ARBA" id="ARBA00008335"/>
    </source>
</evidence>
<feature type="transmembrane region" description="Helical" evidence="8">
    <location>
        <begin position="271"/>
        <end position="289"/>
    </location>
</feature>
<dbReference type="PROSITE" id="PS50850">
    <property type="entry name" value="MFS"/>
    <property type="match status" value="1"/>
</dbReference>
<feature type="transmembrane region" description="Helical" evidence="8">
    <location>
        <begin position="122"/>
        <end position="140"/>
    </location>
</feature>
<feature type="transmembrane region" description="Helical" evidence="8">
    <location>
        <begin position="65"/>
        <end position="84"/>
    </location>
</feature>
<dbReference type="PANTHER" id="PTHR43271">
    <property type="entry name" value="BLL2771 PROTEIN"/>
    <property type="match status" value="1"/>
</dbReference>
<accession>A0A7X0HT66</accession>
<evidence type="ECO:0000256" key="6">
    <source>
        <dbReference type="ARBA" id="ARBA00022989"/>
    </source>
</evidence>
<evidence type="ECO:0000256" key="4">
    <source>
        <dbReference type="ARBA" id="ARBA00022475"/>
    </source>
</evidence>
<keyword evidence="4" id="KW-1003">Cell membrane</keyword>
<name>A0A7X0HT66_9BACI</name>
<reference evidence="10 11" key="1">
    <citation type="submission" date="2020-08" db="EMBL/GenBank/DDBJ databases">
        <title>Genomic Encyclopedia of Type Strains, Phase IV (KMG-IV): sequencing the most valuable type-strain genomes for metagenomic binning, comparative biology and taxonomic classification.</title>
        <authorList>
            <person name="Goeker M."/>
        </authorList>
    </citation>
    <scope>NUCLEOTIDE SEQUENCE [LARGE SCALE GENOMIC DNA]</scope>
    <source>
        <strain evidence="10 11">DSM 5391</strain>
    </source>
</reference>
<evidence type="ECO:0000256" key="1">
    <source>
        <dbReference type="ARBA" id="ARBA00004651"/>
    </source>
</evidence>
<dbReference type="GO" id="GO:0022857">
    <property type="term" value="F:transmembrane transporter activity"/>
    <property type="evidence" value="ECO:0007669"/>
    <property type="project" value="InterPro"/>
</dbReference>
<dbReference type="Proteomes" id="UP000531594">
    <property type="component" value="Unassembled WGS sequence"/>
</dbReference>
<dbReference type="InterPro" id="IPR020846">
    <property type="entry name" value="MFS_dom"/>
</dbReference>
<comment type="similarity">
    <text evidence="2">Belongs to the major facilitator superfamily.</text>
</comment>
<feature type="transmembrane region" description="Helical" evidence="8">
    <location>
        <begin position="353"/>
        <end position="374"/>
    </location>
</feature>
<keyword evidence="5 8" id="KW-0812">Transmembrane</keyword>
<keyword evidence="11" id="KW-1185">Reference proteome</keyword>
<evidence type="ECO:0000256" key="5">
    <source>
        <dbReference type="ARBA" id="ARBA00022692"/>
    </source>
</evidence>
<dbReference type="Pfam" id="PF07690">
    <property type="entry name" value="MFS_1"/>
    <property type="match status" value="1"/>
</dbReference>
<dbReference type="EMBL" id="JACHGK010000011">
    <property type="protein sequence ID" value="MBB6446389.1"/>
    <property type="molecule type" value="Genomic_DNA"/>
</dbReference>
<comment type="subcellular location">
    <subcellularLocation>
        <location evidence="1">Cell membrane</location>
        <topology evidence="1">Multi-pass membrane protein</topology>
    </subcellularLocation>
</comment>
<feature type="transmembrane region" description="Helical" evidence="8">
    <location>
        <begin position="152"/>
        <end position="173"/>
    </location>
</feature>
<dbReference type="InterPro" id="IPR011701">
    <property type="entry name" value="MFS"/>
</dbReference>
<evidence type="ECO:0000256" key="8">
    <source>
        <dbReference type="SAM" id="Phobius"/>
    </source>
</evidence>
<dbReference type="AlphaFoldDB" id="A0A7X0HT66"/>
<dbReference type="PANTHER" id="PTHR43271:SF1">
    <property type="entry name" value="INNER MEMBRANE TRANSPORT PROTEIN YNFM"/>
    <property type="match status" value="1"/>
</dbReference>
<evidence type="ECO:0000313" key="10">
    <source>
        <dbReference type="EMBL" id="MBB6446389.1"/>
    </source>
</evidence>
<feature type="transmembrane region" description="Helical" evidence="8">
    <location>
        <begin position="296"/>
        <end position="313"/>
    </location>
</feature>
<dbReference type="Gene3D" id="1.20.1250.20">
    <property type="entry name" value="MFS general substrate transporter like domains"/>
    <property type="match status" value="1"/>
</dbReference>
<feature type="transmembrane region" description="Helical" evidence="8">
    <location>
        <begin position="228"/>
        <end position="251"/>
    </location>
</feature>
<keyword evidence="3" id="KW-0813">Transport</keyword>
<evidence type="ECO:0000313" key="11">
    <source>
        <dbReference type="Proteomes" id="UP000531594"/>
    </source>
</evidence>
<feature type="domain" description="Major facilitator superfamily (MFS) profile" evidence="9">
    <location>
        <begin position="27"/>
        <end position="402"/>
    </location>
</feature>
<evidence type="ECO:0000256" key="3">
    <source>
        <dbReference type="ARBA" id="ARBA00022448"/>
    </source>
</evidence>
<dbReference type="InterPro" id="IPR036259">
    <property type="entry name" value="MFS_trans_sf"/>
</dbReference>
<dbReference type="GO" id="GO:0005886">
    <property type="term" value="C:plasma membrane"/>
    <property type="evidence" value="ECO:0007669"/>
    <property type="project" value="UniProtKB-SubCell"/>
</dbReference>
<feature type="transmembrane region" description="Helical" evidence="8">
    <location>
        <begin position="27"/>
        <end position="45"/>
    </location>
</feature>
<feature type="transmembrane region" description="Helical" evidence="8">
    <location>
        <begin position="96"/>
        <end position="116"/>
    </location>
</feature>
<feature type="transmembrane region" description="Helical" evidence="8">
    <location>
        <begin position="319"/>
        <end position="341"/>
    </location>
</feature>
<dbReference type="CDD" id="cd17324">
    <property type="entry name" value="MFS_NepI_like"/>
    <property type="match status" value="1"/>
</dbReference>
<organism evidence="10 11">
    <name type="scientific">Bacillus benzoevorans</name>
    <dbReference type="NCBI Taxonomy" id="1456"/>
    <lineage>
        <taxon>Bacteria</taxon>
        <taxon>Bacillati</taxon>
        <taxon>Bacillota</taxon>
        <taxon>Bacilli</taxon>
        <taxon>Bacillales</taxon>
        <taxon>Bacillaceae</taxon>
        <taxon>Bacillus</taxon>
    </lineage>
</organism>
<keyword evidence="6 8" id="KW-1133">Transmembrane helix</keyword>
<evidence type="ECO:0000256" key="7">
    <source>
        <dbReference type="ARBA" id="ARBA00023136"/>
    </source>
</evidence>
<dbReference type="RefSeq" id="WP_343065339.1">
    <property type="nucleotide sequence ID" value="NZ_JACHGK010000011.1"/>
</dbReference>
<protein>
    <submittedName>
        <fullName evidence="10">YNFM family putative membrane transporter</fullName>
    </submittedName>
</protein>
<feature type="transmembrane region" description="Helical" evidence="8">
    <location>
        <begin position="179"/>
        <end position="199"/>
    </location>
</feature>
<dbReference type="SUPFAM" id="SSF103473">
    <property type="entry name" value="MFS general substrate transporter"/>
    <property type="match status" value="1"/>
</dbReference>
<gene>
    <name evidence="10" type="ORF">HNR53_003048</name>
</gene>
<keyword evidence="7 8" id="KW-0472">Membrane</keyword>
<sequence length="402" mass="44600">MKRLAVLSELEHNHQKYKFRDPSFKKMMAALTFASVITFTNLYFVQPIMPLLVRSFNISSASAGLSLSVAVISMILGLIFFSFLSDRIGRTKVMNVTLICSLIPLILLPLVPNFVLFLLLRFFQGFFIAGLPAAAIVYISEEVAPQSTGLGIMMYIAANGAGGMFGRIFVGYIADVASWKVSLFIWFCFALILFIIYYVNLPKSYYFQASQVSAGKDLVSIFSHLKNVLLIPAFIMGVLLQFSFTGIWTYLPFYLENDPFHLQVRDTSLTYLAYLTGIFGSIAAGRLSIHMKKPILVTMGTLLLIAGAWLTNIPSLPTVIIGLCLTCLGFFVSHSLMSAIVNERAAHHKAGASSLYLVHYYLGVATGGTLAGVIWQFFGWMGITVISLSLVPIMIWLNFYKR</sequence>
<proteinExistence type="inferred from homology"/>
<feature type="transmembrane region" description="Helical" evidence="8">
    <location>
        <begin position="380"/>
        <end position="400"/>
    </location>
</feature>
<evidence type="ECO:0000259" key="9">
    <source>
        <dbReference type="PROSITE" id="PS50850"/>
    </source>
</evidence>